<dbReference type="EMBL" id="ML986608">
    <property type="protein sequence ID" value="KAF2265354.1"/>
    <property type="molecule type" value="Genomic_DNA"/>
</dbReference>
<keyword evidence="1" id="KW-0812">Transmembrane</keyword>
<proteinExistence type="predicted"/>
<dbReference type="OrthoDB" id="5342924at2759"/>
<gene>
    <name evidence="2" type="ORF">CC78DRAFT_600093</name>
</gene>
<protein>
    <submittedName>
        <fullName evidence="2">Uncharacterized protein</fullName>
    </submittedName>
</protein>
<dbReference type="Proteomes" id="UP000800093">
    <property type="component" value="Unassembled WGS sequence"/>
</dbReference>
<dbReference type="AlphaFoldDB" id="A0A9P4KFV8"/>
<feature type="transmembrane region" description="Helical" evidence="1">
    <location>
        <begin position="173"/>
        <end position="196"/>
    </location>
</feature>
<keyword evidence="3" id="KW-1185">Reference proteome</keyword>
<evidence type="ECO:0000313" key="2">
    <source>
        <dbReference type="EMBL" id="KAF2265354.1"/>
    </source>
</evidence>
<keyword evidence="1" id="KW-1133">Transmembrane helix</keyword>
<evidence type="ECO:0000313" key="3">
    <source>
        <dbReference type="Proteomes" id="UP000800093"/>
    </source>
</evidence>
<accession>A0A9P4KFV8</accession>
<name>A0A9P4KFV8_9PLEO</name>
<feature type="transmembrane region" description="Helical" evidence="1">
    <location>
        <begin position="558"/>
        <end position="579"/>
    </location>
</feature>
<organism evidence="2 3">
    <name type="scientific">Lojkania enalia</name>
    <dbReference type="NCBI Taxonomy" id="147567"/>
    <lineage>
        <taxon>Eukaryota</taxon>
        <taxon>Fungi</taxon>
        <taxon>Dikarya</taxon>
        <taxon>Ascomycota</taxon>
        <taxon>Pezizomycotina</taxon>
        <taxon>Dothideomycetes</taxon>
        <taxon>Pleosporomycetidae</taxon>
        <taxon>Pleosporales</taxon>
        <taxon>Pleosporales incertae sedis</taxon>
        <taxon>Lojkania</taxon>
    </lineage>
</organism>
<feature type="transmembrane region" description="Helical" evidence="1">
    <location>
        <begin position="133"/>
        <end position="153"/>
    </location>
</feature>
<reference evidence="3" key="1">
    <citation type="journal article" date="2020" name="Stud. Mycol.">
        <title>101 Dothideomycetes genomes: A test case for predicting lifestyles and emergence of pathogens.</title>
        <authorList>
            <person name="Haridas S."/>
            <person name="Albert R."/>
            <person name="Binder M."/>
            <person name="Bloem J."/>
            <person name="LaButti K."/>
            <person name="Salamov A."/>
            <person name="Andreopoulos B."/>
            <person name="Baker S."/>
            <person name="Barry K."/>
            <person name="Bills G."/>
            <person name="Bluhm B."/>
            <person name="Cannon C."/>
            <person name="Castanera R."/>
            <person name="Culley D."/>
            <person name="Daum C."/>
            <person name="Ezra D."/>
            <person name="Gonzalez J."/>
            <person name="Henrissat B."/>
            <person name="Kuo A."/>
            <person name="Liang C."/>
            <person name="Lipzen A."/>
            <person name="Lutzoni F."/>
            <person name="Magnuson J."/>
            <person name="Mondo S."/>
            <person name="Nolan M."/>
            <person name="Ohm R."/>
            <person name="Pangilinan J."/>
            <person name="Park H.-J."/>
            <person name="Ramirez L."/>
            <person name="Alfaro M."/>
            <person name="Sun H."/>
            <person name="Tritt A."/>
            <person name="Yoshinaga Y."/>
            <person name="Zwiers L.-H."/>
            <person name="Turgeon B."/>
            <person name="Goodwin S."/>
            <person name="Spatafora J."/>
            <person name="Crous P."/>
            <person name="Grigoriev I."/>
        </authorList>
    </citation>
    <scope>NUCLEOTIDE SEQUENCE [LARGE SCALE GENOMIC DNA]</scope>
    <source>
        <strain evidence="3">CBS 304.66</strain>
    </source>
</reference>
<keyword evidence="1" id="KW-0472">Membrane</keyword>
<evidence type="ECO:0000256" key="1">
    <source>
        <dbReference type="SAM" id="Phobius"/>
    </source>
</evidence>
<sequence>MRPAIPFIKSKGQTLNNISKTENAPSEYLGFRDVLRFVKLQLLSALVRWRSPKEHRKIAIYKSTSIAAFHSMVHLPPLVGAITLIILNCLQFFVGDPGSSGLQFVAKLHEFLMQASIADMLLGIMRLELSKDYLPLGALLAPVHVPFNISYLWSLEFWGAVTSPTLLTRRKVVFVALIPFFTLLAVIVGPSSAVAMRPRETLFGPLDHRNFIIGAPSAKIFPLIINSSSSINVDTIRRPAYSPSHRIDQTERMFIITDEDAKSRAGNLMATCGLDPDDPWSGNVIASVPSRMSLEILMKTAGKSFGLKDTTFDYNILSSDFFQPTVNVRCYNNTPEIFDNIDLPFKYKADDGVTLKNLTTIRRLLEMVPGKENVTDVPDHIPPVWLPLPSNDSRSTVGSFLSYNATEEPFPFTDLFKNNRIRNLNLTTCTVSAFWTFAKHERIKSGSNNRLRPLLRAANPFPEGLDPSKFSNQITLMPSWLNLLNETYVRSPVHFGCLAETVVRALADIQDIGSGEFKVTESNQTDANLSVDINSTGVRVDSFLAGYGYSMSSVWDKLSIAVLGIYSISVIAYILFLIITSTTSTAWDSAIELLMLALRSRQPWHLSHVSVGVETMQTFREPVGIRVNQDEDLELVFENDSSAVKLRHVEPNKAY</sequence>
<comment type="caution">
    <text evidence="2">The sequence shown here is derived from an EMBL/GenBank/DDBJ whole genome shotgun (WGS) entry which is preliminary data.</text>
</comment>